<proteinExistence type="predicted"/>
<dbReference type="Gene3D" id="3.40.33.10">
    <property type="entry name" value="CAP"/>
    <property type="match status" value="1"/>
</dbReference>
<dbReference type="SUPFAM" id="SSF49313">
    <property type="entry name" value="Cadherin-like"/>
    <property type="match status" value="5"/>
</dbReference>
<dbReference type="Gene3D" id="2.60.40.10">
    <property type="entry name" value="Immunoglobulins"/>
    <property type="match status" value="5"/>
</dbReference>
<sequence>MKFLFIAFCLISFTFAANVKTNDGDYGGSVNNLPNWNSRALLTCLNWGRQDKDWFAEEILENEDVMKDSYYQDKLNPLYINSKIVTAAQRHATDMIEGDFLSSRGSDGSYPADRLSDAGYTNYNNLKTTNIGLAYLDGDSFLICKFLFCEDGYGRVGTYCKADNNNPSLRKKAMFEDVNEAGAGYNFTTELEVWYRYKIDLEETNKQSFVQPEHPVAAGSHVFDYQANIKFILSYYESSNGEQPEWAAVAWQADGEWQVYKLVESGFGTYTYTGTRFTECLPYFFMVKDSKGNIWRYPEDQNLRTANWVGEEDTCAGLSTVPSDCDPTLDCEDKGACRADGVCACIDGWSGNTCNLCAGGGPSNDKDLVDQSVKTGESMTYIVDDATFSNDAENIYSAEQSNGQPLPEWLGFNPDTKNFTGTGADICSKTYTIKVIATDCGGSASDTFSLELINDPPVFNSLDNQDADVSAEMEYQFAEGAFTDTSELTYTATMNDGSDLPEWLAFNSTTRTFTGTPPDTPVRGYTVKVTASDVCPLSTSGTFDIDVADSQPHVYTDLTDAQKQVLENWSYTIPDDAFSGGHLTYAASRSNGDMPTWIKFIAASKTFLIDNDEIPGICPETFNLVVTATNDVGNEENDFVFEVVNNPPVINKAIPDQTWTINTKKAYTFGSGDFTDPDKEDLSYTSNDLESWLQFSESEKKFSTDGADECGKFDVTMYIKDSCEANEIHTDFEIEIIADQIKQNSELDEVTVYAGEVFNFAVERTKFSQAQGLTLKFHADKPGWADFDDGNLQFSGTAPDSTSTTVVTLEAYTDKCGLSKVAKFNLIVGSNEDRNDLVSPANLISFSFLLLLIFISYLLF</sequence>
<dbReference type="PANTHER" id="PTHR31157">
    <property type="entry name" value="SCP DOMAIN-CONTAINING PROTEIN"/>
    <property type="match status" value="1"/>
</dbReference>
<dbReference type="InterPro" id="IPR013783">
    <property type="entry name" value="Ig-like_fold"/>
</dbReference>
<reference evidence="4" key="1">
    <citation type="submission" date="2022-08" db="EMBL/GenBank/DDBJ databases">
        <title>Novel sulphate-reducing endosymbionts in the free-living metamonad Anaeramoeba.</title>
        <authorList>
            <person name="Jerlstrom-Hultqvist J."/>
            <person name="Cepicka I."/>
            <person name="Gallot-Lavallee L."/>
            <person name="Salas-Leiva D."/>
            <person name="Curtis B.A."/>
            <person name="Zahonova K."/>
            <person name="Pipaliya S."/>
            <person name="Dacks J."/>
            <person name="Roger A.J."/>
        </authorList>
    </citation>
    <scope>NUCLEOTIDE SEQUENCE</scope>
    <source>
        <strain evidence="4">Busselton2</strain>
    </source>
</reference>
<keyword evidence="2" id="KW-0732">Signal</keyword>
<accession>A0AAV7Y9N9</accession>
<evidence type="ECO:0000256" key="2">
    <source>
        <dbReference type="SAM" id="SignalP"/>
    </source>
</evidence>
<dbReference type="SMART" id="SM00736">
    <property type="entry name" value="CADG"/>
    <property type="match status" value="4"/>
</dbReference>
<keyword evidence="1" id="KW-1133">Transmembrane helix</keyword>
<dbReference type="AlphaFoldDB" id="A0AAV7Y9N9"/>
<feature type="signal peptide" evidence="2">
    <location>
        <begin position="1"/>
        <end position="16"/>
    </location>
</feature>
<dbReference type="EMBL" id="JANTQA010000070">
    <property type="protein sequence ID" value="KAJ3425276.1"/>
    <property type="molecule type" value="Genomic_DNA"/>
</dbReference>
<dbReference type="InterPro" id="IPR000742">
    <property type="entry name" value="EGF"/>
</dbReference>
<dbReference type="Proteomes" id="UP001146793">
    <property type="component" value="Unassembled WGS sequence"/>
</dbReference>
<dbReference type="PANTHER" id="PTHR31157:SF1">
    <property type="entry name" value="SCP DOMAIN-CONTAINING PROTEIN"/>
    <property type="match status" value="1"/>
</dbReference>
<dbReference type="InterPro" id="IPR006644">
    <property type="entry name" value="Cadg"/>
</dbReference>
<name>A0AAV7Y9N9_9EUKA</name>
<feature type="domain" description="EGF-like" evidence="3">
    <location>
        <begin position="343"/>
        <end position="354"/>
    </location>
</feature>
<dbReference type="InterPro" id="IPR015919">
    <property type="entry name" value="Cadherin-like_sf"/>
</dbReference>
<feature type="transmembrane region" description="Helical" evidence="1">
    <location>
        <begin position="837"/>
        <end position="859"/>
    </location>
</feature>
<dbReference type="GO" id="GO:0005509">
    <property type="term" value="F:calcium ion binding"/>
    <property type="evidence" value="ECO:0007669"/>
    <property type="project" value="InterPro"/>
</dbReference>
<organism evidence="4 5">
    <name type="scientific">Anaeramoeba flamelloides</name>
    <dbReference type="NCBI Taxonomy" id="1746091"/>
    <lineage>
        <taxon>Eukaryota</taxon>
        <taxon>Metamonada</taxon>
        <taxon>Anaeramoebidae</taxon>
        <taxon>Anaeramoeba</taxon>
    </lineage>
</organism>
<keyword evidence="1" id="KW-0812">Transmembrane</keyword>
<feature type="chain" id="PRO_5043877222" description="EGF-like domain-containing protein" evidence="2">
    <location>
        <begin position="17"/>
        <end position="860"/>
    </location>
</feature>
<dbReference type="InterPro" id="IPR035940">
    <property type="entry name" value="CAP_sf"/>
</dbReference>
<keyword evidence="1" id="KW-0472">Membrane</keyword>
<dbReference type="PROSITE" id="PS00022">
    <property type="entry name" value="EGF_1"/>
    <property type="match status" value="1"/>
</dbReference>
<protein>
    <recommendedName>
        <fullName evidence="3">EGF-like domain-containing protein</fullName>
    </recommendedName>
</protein>
<evidence type="ECO:0000313" key="4">
    <source>
        <dbReference type="EMBL" id="KAJ3425276.1"/>
    </source>
</evidence>
<gene>
    <name evidence="4" type="ORF">M0812_27711</name>
</gene>
<evidence type="ECO:0000259" key="3">
    <source>
        <dbReference type="PROSITE" id="PS00022"/>
    </source>
</evidence>
<comment type="caution">
    <text evidence="4">The sequence shown here is derived from an EMBL/GenBank/DDBJ whole genome shotgun (WGS) entry which is preliminary data.</text>
</comment>
<dbReference type="Pfam" id="PF05345">
    <property type="entry name" value="He_PIG"/>
    <property type="match status" value="2"/>
</dbReference>
<dbReference type="GO" id="GO:0016020">
    <property type="term" value="C:membrane"/>
    <property type="evidence" value="ECO:0007669"/>
    <property type="project" value="InterPro"/>
</dbReference>
<evidence type="ECO:0000256" key="1">
    <source>
        <dbReference type="SAM" id="Phobius"/>
    </source>
</evidence>
<evidence type="ECO:0000313" key="5">
    <source>
        <dbReference type="Proteomes" id="UP001146793"/>
    </source>
</evidence>